<protein>
    <submittedName>
        <fullName evidence="3">VWA domain containing CoxE-like protein</fullName>
    </submittedName>
</protein>
<feature type="transmembrane region" description="Helical" evidence="1">
    <location>
        <begin position="37"/>
        <end position="55"/>
    </location>
</feature>
<dbReference type="OrthoDB" id="9776116at2"/>
<gene>
    <name evidence="3" type="ORF">A6F65_02518</name>
</gene>
<name>A0A1C7DBC7_9SPHN</name>
<proteinExistence type="predicted"/>
<keyword evidence="1" id="KW-1133">Transmembrane helix</keyword>
<sequence>MRAPFVPTGLTLGLIVLAAPAAVLVAALAPQAWTAVPMAAVVLLALAALDAFLAGPLREWHMHLPDDAEVGQDLALAVSARIGARAPIGAPETSVAVDARLDDSGSVGGQMERAGEGDAWETSLALSPSQRGVAPVEAIWIRWRGPLGLAHRQFRSALEDREVRIWPDLSPVRSPLLQTYLRDAQFGLVAKRIRGDGTQFESLTEYEPGMDRRRIDWNASARHVQLLARENEAERDNQIVFAFDCGAAMSEDLEGLPRLDRAITAALTSAYVALKGGDRVSLFGFDARPQLSTPFVTDPRHFHRLQQAAAQLDYSAGEPNYTLALATLAANLKRRSLVVLFSDFSDSTSAEMMVESVERLVRRHVVLFVAMEDAELEGFSGAEPDTVGDVAGAVTADSLARQRAIVLTRLRHLGVDVIEAPYHAITYALLDRYMATKRRELIG</sequence>
<reference evidence="3 4" key="1">
    <citation type="submission" date="2016-07" db="EMBL/GenBank/DDBJ databases">
        <title>Complete genome sequence of Altererythrobacter namhicola JCM 16345T, containing esterase-encoding genes.</title>
        <authorList>
            <person name="Cheng H."/>
            <person name="Wu Y.-H."/>
            <person name="Jian S.-L."/>
            <person name="Huo Y.-Y."/>
            <person name="Wang C.-S."/>
            <person name="Xu X.-W."/>
        </authorList>
    </citation>
    <scope>NUCLEOTIDE SEQUENCE [LARGE SCALE GENOMIC DNA]</scope>
    <source>
        <strain evidence="3 4">JCM 16345</strain>
    </source>
</reference>
<evidence type="ECO:0000256" key="1">
    <source>
        <dbReference type="SAM" id="Phobius"/>
    </source>
</evidence>
<dbReference type="Pfam" id="PF01882">
    <property type="entry name" value="DUF58"/>
    <property type="match status" value="1"/>
</dbReference>
<dbReference type="PATRIC" id="fig|645517.4.peg.2501"/>
<dbReference type="RefSeq" id="WP_067789434.1">
    <property type="nucleotide sequence ID" value="NZ_CP016545.1"/>
</dbReference>
<dbReference type="InterPro" id="IPR002881">
    <property type="entry name" value="DUF58"/>
</dbReference>
<keyword evidence="4" id="KW-1185">Reference proteome</keyword>
<accession>A0A1C7DBC7</accession>
<evidence type="ECO:0000259" key="2">
    <source>
        <dbReference type="SMART" id="SM00327"/>
    </source>
</evidence>
<dbReference type="AlphaFoldDB" id="A0A1C7DBC7"/>
<dbReference type="InterPro" id="IPR002035">
    <property type="entry name" value="VWF_A"/>
</dbReference>
<dbReference type="InterPro" id="IPR036465">
    <property type="entry name" value="vWFA_dom_sf"/>
</dbReference>
<dbReference type="SMART" id="SM00327">
    <property type="entry name" value="VWA"/>
    <property type="match status" value="1"/>
</dbReference>
<dbReference type="PANTHER" id="PTHR33608:SF3">
    <property type="entry name" value="SLR2013 PROTEIN"/>
    <property type="match status" value="1"/>
</dbReference>
<dbReference type="Gene3D" id="3.40.50.410">
    <property type="entry name" value="von Willebrand factor, type A domain"/>
    <property type="match status" value="1"/>
</dbReference>
<keyword evidence="1" id="KW-0472">Membrane</keyword>
<dbReference type="PANTHER" id="PTHR33608">
    <property type="entry name" value="BLL2464 PROTEIN"/>
    <property type="match status" value="1"/>
</dbReference>
<keyword evidence="1" id="KW-0812">Transmembrane</keyword>
<organism evidence="3 4">
    <name type="scientific">Paraurantiacibacter namhicola</name>
    <dbReference type="NCBI Taxonomy" id="645517"/>
    <lineage>
        <taxon>Bacteria</taxon>
        <taxon>Pseudomonadati</taxon>
        <taxon>Pseudomonadota</taxon>
        <taxon>Alphaproteobacteria</taxon>
        <taxon>Sphingomonadales</taxon>
        <taxon>Erythrobacteraceae</taxon>
        <taxon>Paraurantiacibacter</taxon>
    </lineage>
</organism>
<dbReference type="KEGG" id="anh:A6F65_02518"/>
<feature type="domain" description="VWFA" evidence="2">
    <location>
        <begin position="236"/>
        <end position="399"/>
    </location>
</feature>
<dbReference type="EMBL" id="CP016545">
    <property type="protein sequence ID" value="ANU08796.1"/>
    <property type="molecule type" value="Genomic_DNA"/>
</dbReference>
<dbReference type="CDD" id="cd00198">
    <property type="entry name" value="vWFA"/>
    <property type="match status" value="1"/>
</dbReference>
<dbReference type="SUPFAM" id="SSF53300">
    <property type="entry name" value="vWA-like"/>
    <property type="match status" value="1"/>
</dbReference>
<dbReference type="Proteomes" id="UP000092698">
    <property type="component" value="Chromosome"/>
</dbReference>
<evidence type="ECO:0000313" key="4">
    <source>
        <dbReference type="Proteomes" id="UP000092698"/>
    </source>
</evidence>
<dbReference type="STRING" id="645517.A6F65_02518"/>
<evidence type="ECO:0000313" key="3">
    <source>
        <dbReference type="EMBL" id="ANU08796.1"/>
    </source>
</evidence>